<organism evidence="1 2">
    <name type="scientific">Ameca splendens</name>
    <dbReference type="NCBI Taxonomy" id="208324"/>
    <lineage>
        <taxon>Eukaryota</taxon>
        <taxon>Metazoa</taxon>
        <taxon>Chordata</taxon>
        <taxon>Craniata</taxon>
        <taxon>Vertebrata</taxon>
        <taxon>Euteleostomi</taxon>
        <taxon>Actinopterygii</taxon>
        <taxon>Neopterygii</taxon>
        <taxon>Teleostei</taxon>
        <taxon>Neoteleostei</taxon>
        <taxon>Acanthomorphata</taxon>
        <taxon>Ovalentaria</taxon>
        <taxon>Atherinomorphae</taxon>
        <taxon>Cyprinodontiformes</taxon>
        <taxon>Goodeidae</taxon>
        <taxon>Ameca</taxon>
    </lineage>
</organism>
<accession>A0ABV0Z7I5</accession>
<reference evidence="1 2" key="1">
    <citation type="submission" date="2021-06" db="EMBL/GenBank/DDBJ databases">
        <authorList>
            <person name="Palmer J.M."/>
        </authorList>
    </citation>
    <scope>NUCLEOTIDE SEQUENCE [LARGE SCALE GENOMIC DNA]</scope>
    <source>
        <strain evidence="1 2">AS_MEX2019</strain>
        <tissue evidence="1">Muscle</tissue>
    </source>
</reference>
<gene>
    <name evidence="1" type="ORF">AMECASPLE_037339</name>
</gene>
<dbReference type="EMBL" id="JAHRIP010053294">
    <property type="protein sequence ID" value="MEQ2301565.1"/>
    <property type="molecule type" value="Genomic_DNA"/>
</dbReference>
<comment type="caution">
    <text evidence="1">The sequence shown here is derived from an EMBL/GenBank/DDBJ whole genome shotgun (WGS) entry which is preliminary data.</text>
</comment>
<dbReference type="Proteomes" id="UP001469553">
    <property type="component" value="Unassembled WGS sequence"/>
</dbReference>
<evidence type="ECO:0000313" key="1">
    <source>
        <dbReference type="EMBL" id="MEQ2301565.1"/>
    </source>
</evidence>
<sequence length="103" mass="11763">MLCSWWNPSWNTRPHHDISIHKPPPGSPFPPTPSFNSVKLQFVSIAKTQNLLSEPNAQLMNPLIKSTCQHVFIVMQVAKVKAQLKYRCHWLNTTTQTDHTCGQ</sequence>
<proteinExistence type="predicted"/>
<name>A0ABV0Z7I5_9TELE</name>
<keyword evidence="2" id="KW-1185">Reference proteome</keyword>
<protein>
    <submittedName>
        <fullName evidence="1">Uncharacterized protein</fullName>
    </submittedName>
</protein>
<evidence type="ECO:0000313" key="2">
    <source>
        <dbReference type="Proteomes" id="UP001469553"/>
    </source>
</evidence>